<dbReference type="AlphaFoldDB" id="A0A1Y0VS46"/>
<feature type="compositionally biased region" description="Low complexity" evidence="1">
    <location>
        <begin position="57"/>
        <end position="115"/>
    </location>
</feature>
<keyword evidence="3" id="KW-0378">Hydrolase</keyword>
<feature type="compositionally biased region" description="Low complexity" evidence="1">
    <location>
        <begin position="19"/>
        <end position="33"/>
    </location>
</feature>
<dbReference type="PROSITE" id="PS51257">
    <property type="entry name" value="PROKAR_LIPOPROTEIN"/>
    <property type="match status" value="1"/>
</dbReference>
<evidence type="ECO:0000313" key="3">
    <source>
        <dbReference type="EMBL" id="ARW20294.1"/>
    </source>
</evidence>
<feature type="signal peptide" evidence="2">
    <location>
        <begin position="1"/>
        <end position="18"/>
    </location>
</feature>
<protein>
    <submittedName>
        <fullName evidence="3">Sericin-2</fullName>
        <ecNumber evidence="3">3.4.-.-</ecNumber>
    </submittedName>
</protein>
<accession>A0A1Y0VS46</accession>
<dbReference type="RefSeq" id="WP_094104689.1">
    <property type="nucleotide sequence ID" value="NZ_CP085178.1"/>
</dbReference>
<feature type="region of interest" description="Disordered" evidence="1">
    <location>
        <begin position="19"/>
        <end position="115"/>
    </location>
</feature>
<evidence type="ECO:0000256" key="1">
    <source>
        <dbReference type="SAM" id="MobiDB-lite"/>
    </source>
</evidence>
<reference evidence="3 4" key="1">
    <citation type="submission" date="2017-05" db="EMBL/GenBank/DDBJ databases">
        <title>Genome sequence of Pediococcus pentosaceus strain SRCM100892.</title>
        <authorList>
            <person name="Cho S.H."/>
        </authorList>
    </citation>
    <scope>NUCLEOTIDE SEQUENCE [LARGE SCALE GENOMIC DNA]</scope>
    <source>
        <strain evidence="3 4">SRCM100892</strain>
    </source>
</reference>
<dbReference type="Proteomes" id="UP000196118">
    <property type="component" value="Chromosome"/>
</dbReference>
<dbReference type="EC" id="3.4.-.-" evidence="3"/>
<evidence type="ECO:0000256" key="2">
    <source>
        <dbReference type="SAM" id="SignalP"/>
    </source>
</evidence>
<organism evidence="3 4">
    <name type="scientific">Pediococcus pentosaceus</name>
    <dbReference type="NCBI Taxonomy" id="1255"/>
    <lineage>
        <taxon>Bacteria</taxon>
        <taxon>Bacillati</taxon>
        <taxon>Bacillota</taxon>
        <taxon>Bacilli</taxon>
        <taxon>Lactobacillales</taxon>
        <taxon>Lactobacillaceae</taxon>
        <taxon>Pediococcus</taxon>
    </lineage>
</organism>
<dbReference type="GO" id="GO:0016787">
    <property type="term" value="F:hydrolase activity"/>
    <property type="evidence" value="ECO:0007669"/>
    <property type="project" value="UniProtKB-KW"/>
</dbReference>
<dbReference type="EMBL" id="CP021474">
    <property type="protein sequence ID" value="ARW20294.1"/>
    <property type="molecule type" value="Genomic_DNA"/>
</dbReference>
<keyword evidence="2" id="KW-0732">Signal</keyword>
<feature type="chain" id="PRO_5038902844" evidence="2">
    <location>
        <begin position="19"/>
        <end position="208"/>
    </location>
</feature>
<evidence type="ECO:0000313" key="4">
    <source>
        <dbReference type="Proteomes" id="UP000196118"/>
    </source>
</evidence>
<proteinExistence type="predicted"/>
<sequence>MKKIASIALLALVPLTLASCGSGNQKSGSQSSNATSKTEKVSKKASSKASSKKDQEASSSSKASSDSSSSAKDDQTSSSVASASSSTSKASNSAISSSSKSESNHNSSNKTNSNNLSRADLTAAEQQNNHQPLADETIQTSEAAINLVKAKYGDKGWKVAYSSVGKSSPIYFHVTSDHDGSYYVYANGVVQNAGGDLSDHASEIQNIK</sequence>
<gene>
    <name evidence="3" type="primary">lytF</name>
    <name evidence="3" type="ORF">S100892_01751</name>
</gene>
<name>A0A1Y0VS46_PEDPE</name>